<accession>A0ACA9LU97</accession>
<evidence type="ECO:0000313" key="2">
    <source>
        <dbReference type="Proteomes" id="UP000789525"/>
    </source>
</evidence>
<reference evidence="1" key="1">
    <citation type="submission" date="2021-06" db="EMBL/GenBank/DDBJ databases">
        <authorList>
            <person name="Kallberg Y."/>
            <person name="Tangrot J."/>
            <person name="Rosling A."/>
        </authorList>
    </citation>
    <scope>NUCLEOTIDE SEQUENCE</scope>
    <source>
        <strain evidence="1">CL356</strain>
    </source>
</reference>
<dbReference type="Proteomes" id="UP000789525">
    <property type="component" value="Unassembled WGS sequence"/>
</dbReference>
<organism evidence="1 2">
    <name type="scientific">Acaulospora colombiana</name>
    <dbReference type="NCBI Taxonomy" id="27376"/>
    <lineage>
        <taxon>Eukaryota</taxon>
        <taxon>Fungi</taxon>
        <taxon>Fungi incertae sedis</taxon>
        <taxon>Mucoromycota</taxon>
        <taxon>Glomeromycotina</taxon>
        <taxon>Glomeromycetes</taxon>
        <taxon>Diversisporales</taxon>
        <taxon>Acaulosporaceae</taxon>
        <taxon>Acaulospora</taxon>
    </lineage>
</organism>
<evidence type="ECO:0000313" key="1">
    <source>
        <dbReference type="EMBL" id="CAG8551110.1"/>
    </source>
</evidence>
<proteinExistence type="predicted"/>
<sequence>MSERFFPETKAIEMYRKACEANDVRNPEVFQEFMVTINLKLNTVDLEFRKSHDEIDGKAVWALVNTNGDEVAKLATEYSPVEIAYFKHLIELIVTADDEAFSISSITALKEASKLKATITKNTAENLLQRFVDDKWLILSPGGRYSLSQRTILELQVYLKEEFEENLIECTLCYDIVTQGQREKICPTCKIPWKESNEIGEPRSKSGATRSRRRDWRNTIDSDQDDRLQDDS</sequence>
<keyword evidence="2" id="KW-1185">Reference proteome</keyword>
<name>A0ACA9LU97_9GLOM</name>
<dbReference type="EMBL" id="CAJVPT010008351">
    <property type="protein sequence ID" value="CAG8551110.1"/>
    <property type="molecule type" value="Genomic_DNA"/>
</dbReference>
<protein>
    <submittedName>
        <fullName evidence="1">3515_t:CDS:1</fullName>
    </submittedName>
</protein>
<gene>
    <name evidence="1" type="ORF">ACOLOM_LOCUS4857</name>
</gene>
<comment type="caution">
    <text evidence="1">The sequence shown here is derived from an EMBL/GenBank/DDBJ whole genome shotgun (WGS) entry which is preliminary data.</text>
</comment>